<proteinExistence type="predicted"/>
<organism evidence="1 2">
    <name type="scientific">Effusibacillus lacus</name>
    <dbReference type="NCBI Taxonomy" id="1348429"/>
    <lineage>
        <taxon>Bacteria</taxon>
        <taxon>Bacillati</taxon>
        <taxon>Bacillota</taxon>
        <taxon>Bacilli</taxon>
        <taxon>Bacillales</taxon>
        <taxon>Alicyclobacillaceae</taxon>
        <taxon>Effusibacillus</taxon>
    </lineage>
</organism>
<gene>
    <name evidence="1" type="ORF">EFBL_1667</name>
</gene>
<dbReference type="AlphaFoldDB" id="A0A292YMB2"/>
<name>A0A292YMB2_9BACL</name>
<keyword evidence="2" id="KW-1185">Reference proteome</keyword>
<comment type="caution">
    <text evidence="1">The sequence shown here is derived from an EMBL/GenBank/DDBJ whole genome shotgun (WGS) entry which is preliminary data.</text>
</comment>
<dbReference type="Proteomes" id="UP000217785">
    <property type="component" value="Unassembled WGS sequence"/>
</dbReference>
<accession>A0A292YMB2</accession>
<evidence type="ECO:0000313" key="2">
    <source>
        <dbReference type="Proteomes" id="UP000217785"/>
    </source>
</evidence>
<sequence>MKRHPSETVMNVLNERLNPDSIARGLSHLYKKSPSSKVDRGFWYNKSYPYFIQRFEETRPVNQLETVWIERASYVYSWIARIPVTKLDHRAIRELAALEHLFAGCTLQEVGTESYLGGLGDPKMAAHHGERIFGTGNGRPPVLIHQFVELANEIINYGSGRYNFPTTTKLLHFMFPGLFPIFDSNVCRVLYGNEYIEDYIKYHAYVFALQDYLSGGKYSREILVEAERANLPPLRLVDLVLFNEV</sequence>
<dbReference type="RefSeq" id="WP_131927829.1">
    <property type="nucleotide sequence ID" value="NZ_BDUF01000045.1"/>
</dbReference>
<evidence type="ECO:0000313" key="1">
    <source>
        <dbReference type="EMBL" id="GAX90041.1"/>
    </source>
</evidence>
<dbReference type="EMBL" id="BDUF01000045">
    <property type="protein sequence ID" value="GAX90041.1"/>
    <property type="molecule type" value="Genomic_DNA"/>
</dbReference>
<reference evidence="2" key="1">
    <citation type="submission" date="2017-07" db="EMBL/GenBank/DDBJ databases">
        <title>Draft genome sequence of Effusibacillus lacus strain skLN1.</title>
        <authorList>
            <person name="Watanabe M."/>
            <person name="Kojima H."/>
            <person name="Fukui M."/>
        </authorList>
    </citation>
    <scope>NUCLEOTIDE SEQUENCE [LARGE SCALE GENOMIC DNA]</scope>
    <source>
        <strain evidence="2">skLN1</strain>
    </source>
</reference>
<protein>
    <submittedName>
        <fullName evidence="1">Uncharacterized protein</fullName>
    </submittedName>
</protein>